<reference evidence="3 4" key="1">
    <citation type="journal article" date="2015" name="Proc. Natl. Acad. Sci. U.S.A.">
        <title>The resurrection genome of Boea hygrometrica: A blueprint for survival of dehydration.</title>
        <authorList>
            <person name="Xiao L."/>
            <person name="Yang G."/>
            <person name="Zhang L."/>
            <person name="Yang X."/>
            <person name="Zhao S."/>
            <person name="Ji Z."/>
            <person name="Zhou Q."/>
            <person name="Hu M."/>
            <person name="Wang Y."/>
            <person name="Chen M."/>
            <person name="Xu Y."/>
            <person name="Jin H."/>
            <person name="Xiao X."/>
            <person name="Hu G."/>
            <person name="Bao F."/>
            <person name="Hu Y."/>
            <person name="Wan P."/>
            <person name="Li L."/>
            <person name="Deng X."/>
            <person name="Kuang T."/>
            <person name="Xiang C."/>
            <person name="Zhu J.K."/>
            <person name="Oliver M.J."/>
            <person name="He Y."/>
        </authorList>
    </citation>
    <scope>NUCLEOTIDE SEQUENCE [LARGE SCALE GENOMIC DNA]</scope>
    <source>
        <strain evidence="4">cv. XS01</strain>
    </source>
</reference>
<sequence length="242" mass="26477">MPTSFRLLNFFVVLDRVFCLELFWDNSLEANNSGFFLYECKLDSAEGCHGCLDLRDQITGVVRRGGFSFGRELFVRADRFSCAGVVRESCYHTRADMCLSMQSDVMRKSCVTPKPMGINKIGKPARSRSLSRATFGTGDHSPPSLNPGPHMPTSFRLKPARSRSLSRATFGTGDHSPPSLNPGPHMPTSFRLSRNPSHFGVGSVHSCAPSHLEACQEPLIVRETSGTGDHSPTSSSPGPHMC</sequence>
<accession>A0A2Z7D6E3</accession>
<feature type="signal peptide" evidence="2">
    <location>
        <begin position="1"/>
        <end position="19"/>
    </location>
</feature>
<evidence type="ECO:0000256" key="2">
    <source>
        <dbReference type="SAM" id="SignalP"/>
    </source>
</evidence>
<dbReference type="Proteomes" id="UP000250235">
    <property type="component" value="Unassembled WGS sequence"/>
</dbReference>
<dbReference type="AlphaFoldDB" id="A0A2Z7D6E3"/>
<dbReference type="EMBL" id="KQ991059">
    <property type="protein sequence ID" value="KZV52451.1"/>
    <property type="molecule type" value="Genomic_DNA"/>
</dbReference>
<name>A0A2Z7D6E3_9LAMI</name>
<evidence type="ECO:0000313" key="4">
    <source>
        <dbReference type="Proteomes" id="UP000250235"/>
    </source>
</evidence>
<evidence type="ECO:0000313" key="3">
    <source>
        <dbReference type="EMBL" id="KZV52451.1"/>
    </source>
</evidence>
<organism evidence="3 4">
    <name type="scientific">Dorcoceras hygrometricum</name>
    <dbReference type="NCBI Taxonomy" id="472368"/>
    <lineage>
        <taxon>Eukaryota</taxon>
        <taxon>Viridiplantae</taxon>
        <taxon>Streptophyta</taxon>
        <taxon>Embryophyta</taxon>
        <taxon>Tracheophyta</taxon>
        <taxon>Spermatophyta</taxon>
        <taxon>Magnoliopsida</taxon>
        <taxon>eudicotyledons</taxon>
        <taxon>Gunneridae</taxon>
        <taxon>Pentapetalae</taxon>
        <taxon>asterids</taxon>
        <taxon>lamiids</taxon>
        <taxon>Lamiales</taxon>
        <taxon>Gesneriaceae</taxon>
        <taxon>Didymocarpoideae</taxon>
        <taxon>Trichosporeae</taxon>
        <taxon>Loxocarpinae</taxon>
        <taxon>Dorcoceras</taxon>
    </lineage>
</organism>
<feature type="region of interest" description="Disordered" evidence="1">
    <location>
        <begin position="116"/>
        <end position="194"/>
    </location>
</feature>
<keyword evidence="4" id="KW-1185">Reference proteome</keyword>
<keyword evidence="2" id="KW-0732">Signal</keyword>
<protein>
    <submittedName>
        <fullName evidence="3">Uncharacterized protein</fullName>
    </submittedName>
</protein>
<feature type="region of interest" description="Disordered" evidence="1">
    <location>
        <begin position="223"/>
        <end position="242"/>
    </location>
</feature>
<feature type="chain" id="PRO_5016254902" evidence="2">
    <location>
        <begin position="20"/>
        <end position="242"/>
    </location>
</feature>
<feature type="compositionally biased region" description="Polar residues" evidence="1">
    <location>
        <begin position="224"/>
        <end position="242"/>
    </location>
</feature>
<evidence type="ECO:0000256" key="1">
    <source>
        <dbReference type="SAM" id="MobiDB-lite"/>
    </source>
</evidence>
<gene>
    <name evidence="3" type="ORF">F511_20645</name>
</gene>
<proteinExistence type="predicted"/>